<feature type="transmembrane region" description="Helical" evidence="10">
    <location>
        <begin position="512"/>
        <end position="532"/>
    </location>
</feature>
<evidence type="ECO:0000256" key="6">
    <source>
        <dbReference type="ARBA" id="ARBA00022840"/>
    </source>
</evidence>
<feature type="domain" description="ABC transmembrane type-1" evidence="11">
    <location>
        <begin position="469"/>
        <end position="584"/>
    </location>
</feature>
<gene>
    <name evidence="12" type="primary">Abcc2</name>
    <name evidence="12" type="ORF">CTA1_4990</name>
</gene>
<evidence type="ECO:0000256" key="3">
    <source>
        <dbReference type="ARBA" id="ARBA00022475"/>
    </source>
</evidence>
<dbReference type="SMART" id="SM00382">
    <property type="entry name" value="AAA"/>
    <property type="match status" value="1"/>
</dbReference>
<evidence type="ECO:0000313" key="12">
    <source>
        <dbReference type="EMBL" id="TKW52693.1"/>
    </source>
</evidence>
<evidence type="ECO:0000256" key="9">
    <source>
        <dbReference type="SAM" id="MobiDB-lite"/>
    </source>
</evidence>
<dbReference type="InterPro" id="IPR011527">
    <property type="entry name" value="ABC1_TM_dom"/>
</dbReference>
<keyword evidence="2" id="KW-0813">Transport</keyword>
<evidence type="ECO:0000259" key="11">
    <source>
        <dbReference type="PROSITE" id="PS50929"/>
    </source>
</evidence>
<evidence type="ECO:0000256" key="5">
    <source>
        <dbReference type="ARBA" id="ARBA00022741"/>
    </source>
</evidence>
<accession>A0A4U6XBN3</accession>
<feature type="non-terminal residue" evidence="12">
    <location>
        <position position="1"/>
    </location>
</feature>
<feature type="transmembrane region" description="Helical" evidence="10">
    <location>
        <begin position="63"/>
        <end position="82"/>
    </location>
</feature>
<sequence>IKGKHRFLLTASQSPSPEATSGIVSRGFFWWLNGLLGMGFKATLSPSALYVMEALIPNLSGNYGLIAATGLVYLGNALSMGFCQHRLFRFITAVRGSLASLIMSKNLETVPTSFEAIHVVWANPIEIGIAIWLLQRKLDLGSIGPAVPVLVGTAKLSKLMPRASKTWNEEIQKRITVTSGLLGSIKETKMLGMIGLLQWTIQDLGISELARAKRCRALITYMNMLGEMNLYVIPLPQNTPSMVGPVVTFGRAIFAQKLNAVYSRKPAIVVDDAPSSERLGRGHERSCLERSLGLCRVGSPTRSLDNSDYTLISADNVVILGDDGRIANQGTFDAIRSSTYLENFSIDSNRRDDAISSEDMDPLDIEPPKMDAEIDPEQDLLRTADDTTLYCRSVGGMDRPGLSTNVVTNMPKNFGSSSGLRTMRERARRIVIVPKSSRSMHWTLLQSVMRWITRWCCPSEKEKFQEIDRAPSSFFVSTDTGNLINRFSQDLSHIDRDLPSALFWFMAPIDRYLAVAIPFVLVILYCLQAFYLRTSRQMRFFRPAQAQASLLTKLIETIDGLSTIRAFCWQEAYKSASLDLLDQAQCPCYLLFCIQLITGAVAVALDNALSFNRALAHLIASRTELDTSLGAISRLRTFEFQTPVEPSPCEEESVQPRPHWPAHGQIEITNVTASYSADSRPVLNGVSLSINTGDKIAICGRTGSGTSSLTLAIFKLLSEPLLFPGTLRMNLFPYGDDLGAEDIPSDEALIDALCKVSLWQAISFHSVITEIADLPLSKGQKQLLSFTRAIVRKNRSRVLVLDEATSAVDQETEEMMARIIRAEFDAHTVISVVHRPQALRGLGKIVALHESRVAEIKSVGCWR</sequence>
<dbReference type="InterPro" id="IPR003593">
    <property type="entry name" value="AAA+_ATPase"/>
</dbReference>
<evidence type="ECO:0000256" key="1">
    <source>
        <dbReference type="ARBA" id="ARBA00004651"/>
    </source>
</evidence>
<reference evidence="12 13" key="1">
    <citation type="journal article" date="2019" name="PLoS ONE">
        <title>Comparative genome analysis indicates high evolutionary potential of pathogenicity genes in Colletotrichum tanaceti.</title>
        <authorList>
            <person name="Lelwala R.V."/>
            <person name="Korhonen P.K."/>
            <person name="Young N.D."/>
            <person name="Scott J.B."/>
            <person name="Ades P.A."/>
            <person name="Gasser R.B."/>
            <person name="Taylor P.W.J."/>
        </authorList>
    </citation>
    <scope>NUCLEOTIDE SEQUENCE [LARGE SCALE GENOMIC DNA]</scope>
    <source>
        <strain evidence="12">BRIP57314</strain>
    </source>
</reference>
<feature type="transmembrane region" description="Helical" evidence="10">
    <location>
        <begin position="28"/>
        <end position="51"/>
    </location>
</feature>
<evidence type="ECO:0000313" key="13">
    <source>
        <dbReference type="Proteomes" id="UP000310108"/>
    </source>
</evidence>
<protein>
    <submittedName>
        <fullName evidence="12">Canalicular multispecific organic anion transporter 1</fullName>
    </submittedName>
</protein>
<keyword evidence="13" id="KW-1185">Reference proteome</keyword>
<dbReference type="CDD" id="cd18580">
    <property type="entry name" value="ABC_6TM_ABCC_D2"/>
    <property type="match status" value="1"/>
</dbReference>
<evidence type="ECO:0000256" key="8">
    <source>
        <dbReference type="ARBA" id="ARBA00023136"/>
    </source>
</evidence>
<evidence type="ECO:0000256" key="4">
    <source>
        <dbReference type="ARBA" id="ARBA00022692"/>
    </source>
</evidence>
<dbReference type="GO" id="GO:0005886">
    <property type="term" value="C:plasma membrane"/>
    <property type="evidence" value="ECO:0007669"/>
    <property type="project" value="UniProtKB-SubCell"/>
</dbReference>
<dbReference type="Proteomes" id="UP000310108">
    <property type="component" value="Unassembled WGS sequence"/>
</dbReference>
<dbReference type="AlphaFoldDB" id="A0A4U6XBN3"/>
<comment type="caution">
    <text evidence="12">The sequence shown here is derived from an EMBL/GenBank/DDBJ whole genome shotgun (WGS) entry which is preliminary data.</text>
</comment>
<dbReference type="GO" id="GO:0005524">
    <property type="term" value="F:ATP binding"/>
    <property type="evidence" value="ECO:0007669"/>
    <property type="project" value="UniProtKB-KW"/>
</dbReference>
<dbReference type="STRING" id="1306861.A0A4U6XBN3"/>
<evidence type="ECO:0000256" key="7">
    <source>
        <dbReference type="ARBA" id="ARBA00022989"/>
    </source>
</evidence>
<dbReference type="PROSITE" id="PS50929">
    <property type="entry name" value="ABC_TM1F"/>
    <property type="match status" value="1"/>
</dbReference>
<dbReference type="InterPro" id="IPR050173">
    <property type="entry name" value="ABC_transporter_C-like"/>
</dbReference>
<dbReference type="InterPro" id="IPR036640">
    <property type="entry name" value="ABC1_TM_sf"/>
</dbReference>
<keyword evidence="4 10" id="KW-0812">Transmembrane</keyword>
<dbReference type="InterPro" id="IPR027417">
    <property type="entry name" value="P-loop_NTPase"/>
</dbReference>
<keyword evidence="7 10" id="KW-1133">Transmembrane helix</keyword>
<dbReference type="SUPFAM" id="SSF90123">
    <property type="entry name" value="ABC transporter transmembrane region"/>
    <property type="match status" value="1"/>
</dbReference>
<proteinExistence type="predicted"/>
<dbReference type="PANTHER" id="PTHR24223:SF269">
    <property type="entry name" value="ABC MULTIDRUG TRANSPORTER (EUROFUNG)-RELATED"/>
    <property type="match status" value="1"/>
</dbReference>
<dbReference type="EMBL" id="PJEX01000226">
    <property type="protein sequence ID" value="TKW52693.1"/>
    <property type="molecule type" value="Genomic_DNA"/>
</dbReference>
<keyword evidence="5" id="KW-0547">Nucleotide-binding</keyword>
<keyword evidence="8 10" id="KW-0472">Membrane</keyword>
<comment type="subcellular location">
    <subcellularLocation>
        <location evidence="1">Cell membrane</location>
        <topology evidence="1">Multi-pass membrane protein</topology>
    </subcellularLocation>
</comment>
<dbReference type="PANTHER" id="PTHR24223">
    <property type="entry name" value="ATP-BINDING CASSETTE SUB-FAMILY C"/>
    <property type="match status" value="1"/>
</dbReference>
<organism evidence="12 13">
    <name type="scientific">Colletotrichum tanaceti</name>
    <dbReference type="NCBI Taxonomy" id="1306861"/>
    <lineage>
        <taxon>Eukaryota</taxon>
        <taxon>Fungi</taxon>
        <taxon>Dikarya</taxon>
        <taxon>Ascomycota</taxon>
        <taxon>Pezizomycotina</taxon>
        <taxon>Sordariomycetes</taxon>
        <taxon>Hypocreomycetidae</taxon>
        <taxon>Glomerellales</taxon>
        <taxon>Glomerellaceae</taxon>
        <taxon>Colletotrichum</taxon>
        <taxon>Colletotrichum destructivum species complex</taxon>
    </lineage>
</organism>
<evidence type="ECO:0000256" key="10">
    <source>
        <dbReference type="SAM" id="Phobius"/>
    </source>
</evidence>
<dbReference type="Gene3D" id="1.20.1560.10">
    <property type="entry name" value="ABC transporter type 1, transmembrane domain"/>
    <property type="match status" value="2"/>
</dbReference>
<dbReference type="GO" id="GO:0140359">
    <property type="term" value="F:ABC-type transporter activity"/>
    <property type="evidence" value="ECO:0007669"/>
    <property type="project" value="InterPro"/>
</dbReference>
<dbReference type="InterPro" id="IPR044726">
    <property type="entry name" value="ABCC_6TM_D2"/>
</dbReference>
<dbReference type="SUPFAM" id="SSF52540">
    <property type="entry name" value="P-loop containing nucleoside triphosphate hydrolases"/>
    <property type="match status" value="1"/>
</dbReference>
<name>A0A4U6XBN3_9PEZI</name>
<keyword evidence="6" id="KW-0067">ATP-binding</keyword>
<feature type="compositionally biased region" description="Acidic residues" evidence="9">
    <location>
        <begin position="355"/>
        <end position="364"/>
    </location>
</feature>
<evidence type="ECO:0000256" key="2">
    <source>
        <dbReference type="ARBA" id="ARBA00022448"/>
    </source>
</evidence>
<feature type="region of interest" description="Disordered" evidence="9">
    <location>
        <begin position="351"/>
        <end position="371"/>
    </location>
</feature>
<dbReference type="Pfam" id="PF00664">
    <property type="entry name" value="ABC_membrane"/>
    <property type="match status" value="1"/>
</dbReference>
<dbReference type="Gene3D" id="3.40.50.300">
    <property type="entry name" value="P-loop containing nucleotide triphosphate hydrolases"/>
    <property type="match status" value="2"/>
</dbReference>
<keyword evidence="3" id="KW-1003">Cell membrane</keyword>